<gene>
    <name evidence="1" type="ORF">CWS01_01375</name>
</gene>
<dbReference type="GO" id="GO:0016787">
    <property type="term" value="F:hydrolase activity"/>
    <property type="evidence" value="ECO:0007669"/>
    <property type="project" value="UniProtKB-KW"/>
</dbReference>
<keyword evidence="1" id="KW-0378">Hydrolase</keyword>
<comment type="caution">
    <text evidence="1">The sequence shown here is derived from an EMBL/GenBank/DDBJ whole genome shotgun (WGS) entry which is preliminary data.</text>
</comment>
<dbReference type="Proteomes" id="UP000233375">
    <property type="component" value="Unassembled WGS sequence"/>
</dbReference>
<organism evidence="1 2">
    <name type="scientific">Niallia nealsonii</name>
    <dbReference type="NCBI Taxonomy" id="115979"/>
    <lineage>
        <taxon>Bacteria</taxon>
        <taxon>Bacillati</taxon>
        <taxon>Bacillota</taxon>
        <taxon>Bacilli</taxon>
        <taxon>Bacillales</taxon>
        <taxon>Bacillaceae</taxon>
        <taxon>Niallia</taxon>
    </lineage>
</organism>
<dbReference type="AlphaFoldDB" id="A0A2N0Z7R0"/>
<dbReference type="SUPFAM" id="SSF53474">
    <property type="entry name" value="alpha/beta-Hydrolases"/>
    <property type="match status" value="1"/>
</dbReference>
<dbReference type="EMBL" id="PISE01000003">
    <property type="protein sequence ID" value="PKG25523.1"/>
    <property type="molecule type" value="Genomic_DNA"/>
</dbReference>
<dbReference type="RefSeq" id="WP_101175247.1">
    <property type="nucleotide sequence ID" value="NZ_PISE01000003.1"/>
</dbReference>
<dbReference type="InterPro" id="IPR029058">
    <property type="entry name" value="AB_hydrolase_fold"/>
</dbReference>
<dbReference type="Gene3D" id="3.40.50.1820">
    <property type="entry name" value="alpha/beta hydrolase"/>
    <property type="match status" value="1"/>
</dbReference>
<name>A0A2N0Z7R0_9BACI</name>
<protein>
    <submittedName>
        <fullName evidence="1">Hydrolase</fullName>
    </submittedName>
</protein>
<dbReference type="OrthoDB" id="2986585at2"/>
<reference evidence="1 2" key="1">
    <citation type="journal article" date="2003" name="Int. J. Syst. Evol. Microbiol.">
        <title>Bacillus nealsonii sp. nov., isolated from a spacecraft-assembly facility, whose spores are gamma-radiation resistant.</title>
        <authorList>
            <person name="Venkateswaran K."/>
            <person name="Kempf M."/>
            <person name="Chen F."/>
            <person name="Satomi M."/>
            <person name="Nicholson W."/>
            <person name="Kern R."/>
        </authorList>
    </citation>
    <scope>NUCLEOTIDE SEQUENCE [LARGE SCALE GENOMIC DNA]</scope>
    <source>
        <strain evidence="1 2">FO-92</strain>
    </source>
</reference>
<keyword evidence="2" id="KW-1185">Reference proteome</keyword>
<proteinExistence type="predicted"/>
<sequence length="245" mass="28882">MENRNFQLDTEWNMIHYPPQPNGFGVLIIGDDRNFVNKSTSFWTQNEGKKQLVESLLEKGYTIFYSNLYGKNWGSNQACQLAERLYQYVIRSEILNQKIHLIAEGMGTLTAIRLMKEMKGNIRSAVLFNPILSLKDHLEREKEHKFFFKKLCNEISVAFHLTEEEFLPFLKGRKEILLEETSSPVKIIQILHDGKSYYQSNYLKKESTEWKKKQLPIVVSYVVPEKRSALPKYIHFFFQANEKYL</sequence>
<accession>A0A2N0Z7R0</accession>
<evidence type="ECO:0000313" key="1">
    <source>
        <dbReference type="EMBL" id="PKG25523.1"/>
    </source>
</evidence>
<evidence type="ECO:0000313" key="2">
    <source>
        <dbReference type="Proteomes" id="UP000233375"/>
    </source>
</evidence>